<organism evidence="2 4">
    <name type="scientific">Chrysochromulina tobinii</name>
    <dbReference type="NCBI Taxonomy" id="1460289"/>
    <lineage>
        <taxon>Eukaryota</taxon>
        <taxon>Haptista</taxon>
        <taxon>Haptophyta</taxon>
        <taxon>Prymnesiophyceae</taxon>
        <taxon>Prymnesiales</taxon>
        <taxon>Chrysochromulinaceae</taxon>
        <taxon>Chrysochromulina</taxon>
    </lineage>
</organism>
<comment type="caution">
    <text evidence="2">The sequence shown here is derived from an EMBL/GenBank/DDBJ whole genome shotgun (WGS) entry which is preliminary data.</text>
</comment>
<reference evidence="2" key="1">
    <citation type="submission" date="2014-12" db="EMBL/GenBank/DDBJ databases">
        <title>Draft genome of the oleaginous, mixotrophic haptophyte, Chrysochromulina tobin.</title>
        <authorList>
            <person name="Hovde B.T."/>
            <person name="Starkenburg S.R."/>
            <person name="Cattolico R.A."/>
        </authorList>
    </citation>
    <scope>NUCLEOTIDE SEQUENCE</scope>
    <source>
        <strain evidence="2">CCMP291</strain>
    </source>
</reference>
<evidence type="ECO:0000313" key="3">
    <source>
        <dbReference type="EMBL" id="KOO33258.1"/>
    </source>
</evidence>
<name>A0A0M0K363_9EUKA</name>
<protein>
    <submittedName>
        <fullName evidence="2">Uncharacterized protein</fullName>
    </submittedName>
</protein>
<dbReference type="EMBL" id="JWZX01001563">
    <property type="protein sequence ID" value="KOO33258.1"/>
    <property type="molecule type" value="Genomic_DNA"/>
</dbReference>
<dbReference type="AlphaFoldDB" id="A0A0M0K363"/>
<sequence length="121" mass="11242">MPAEKGAAAAGVLGAGVAGTVAGAGVTGAVLGADVSRPKPAATLWSGVSAKAEVDEREGEARAGSGAGCAGDHIINGGDGGSAEGAARVVARGVAVPAARIARGVAVPDAEELSALSTSAQ</sequence>
<evidence type="ECO:0000313" key="4">
    <source>
        <dbReference type="Proteomes" id="UP000037460"/>
    </source>
</evidence>
<accession>A0A0M0K363</accession>
<gene>
    <name evidence="2" type="ORF">Ctob_006352</name>
    <name evidence="3" type="ORF">Ctob_006357</name>
</gene>
<proteinExistence type="predicted"/>
<dbReference type="EMBL" id="JWZX01001563">
    <property type="protein sequence ID" value="KOO33255.1"/>
    <property type="molecule type" value="Genomic_DNA"/>
</dbReference>
<evidence type="ECO:0000256" key="1">
    <source>
        <dbReference type="SAM" id="MobiDB-lite"/>
    </source>
</evidence>
<dbReference type="Proteomes" id="UP000037460">
    <property type="component" value="Unassembled WGS sequence"/>
</dbReference>
<feature type="region of interest" description="Disordered" evidence="1">
    <location>
        <begin position="49"/>
        <end position="71"/>
    </location>
</feature>
<evidence type="ECO:0000313" key="2">
    <source>
        <dbReference type="EMBL" id="KOO33255.1"/>
    </source>
</evidence>
<keyword evidence="4" id="KW-1185">Reference proteome</keyword>
<reference evidence="4" key="2">
    <citation type="journal article" date="2015" name="PLoS Genet.">
        <title>Genome Sequence and Transcriptome Analyses of Chrysochromulina tobin: Metabolic Tools for Enhanced Algal Fitness in the Prominent Order Prymnesiales (Haptophyceae).</title>
        <authorList>
            <person name="Hovde B.T."/>
            <person name="Deodato C.R."/>
            <person name="Hunsperger H.M."/>
            <person name="Ryken S.A."/>
            <person name="Yost W."/>
            <person name="Jha R.K."/>
            <person name="Patterson J."/>
            <person name="Monnat R.J. Jr."/>
            <person name="Barlow S.B."/>
            <person name="Starkenburg S.R."/>
            <person name="Cattolico R.A."/>
        </authorList>
    </citation>
    <scope>NUCLEOTIDE SEQUENCE</scope>
    <source>
        <strain evidence="4">CCMP291</strain>
    </source>
</reference>